<evidence type="ECO:0008006" key="3">
    <source>
        <dbReference type="Google" id="ProtNLM"/>
    </source>
</evidence>
<evidence type="ECO:0000313" key="1">
    <source>
        <dbReference type="EMBL" id="SOD15395.1"/>
    </source>
</evidence>
<gene>
    <name evidence="1" type="ORF">SAMN06297358_2387</name>
</gene>
<dbReference type="Pfam" id="PF07609">
    <property type="entry name" value="DUF1572"/>
    <property type="match status" value="1"/>
</dbReference>
<name>A0A286A0I1_9SPHI</name>
<organism evidence="1 2">
    <name type="scientific">Pedobacter xixiisoli</name>
    <dbReference type="NCBI Taxonomy" id="1476464"/>
    <lineage>
        <taxon>Bacteria</taxon>
        <taxon>Pseudomonadati</taxon>
        <taxon>Bacteroidota</taxon>
        <taxon>Sphingobacteriia</taxon>
        <taxon>Sphingobacteriales</taxon>
        <taxon>Sphingobacteriaceae</taxon>
        <taxon>Pedobacter</taxon>
    </lineage>
</organism>
<dbReference type="InterPro" id="IPR011466">
    <property type="entry name" value="DUF1572"/>
</dbReference>
<sequence>MLNDTLTSLFERDLNKVIKELELYQAEHNIWRIEKNIANSAGNLVLHLIGNLNTYIGKEIGGTDYVRNRELEFSLKNIPREELIAKLNATVAVIKTSLKLLTAEDMGKAYPILVLSETTSYEYFLVHLLSHLDYHLGQINYHRRLLE</sequence>
<dbReference type="OrthoDB" id="893570at2"/>
<dbReference type="InterPro" id="IPR034660">
    <property type="entry name" value="DinB/YfiT-like"/>
</dbReference>
<dbReference type="Proteomes" id="UP000219281">
    <property type="component" value="Unassembled WGS sequence"/>
</dbReference>
<dbReference type="AlphaFoldDB" id="A0A286A0I1"/>
<reference evidence="2" key="1">
    <citation type="submission" date="2017-09" db="EMBL/GenBank/DDBJ databases">
        <authorList>
            <person name="Varghese N."/>
            <person name="Submissions S."/>
        </authorList>
    </citation>
    <scope>NUCLEOTIDE SEQUENCE [LARGE SCALE GENOMIC DNA]</scope>
    <source>
        <strain evidence="2">CGMCC 1.12803</strain>
    </source>
</reference>
<dbReference type="Gene3D" id="1.20.120.450">
    <property type="entry name" value="dinb family like domain"/>
    <property type="match status" value="1"/>
</dbReference>
<protein>
    <recommendedName>
        <fullName evidence="3">DinB superfamily protein</fullName>
    </recommendedName>
</protein>
<dbReference type="EMBL" id="OCMT01000002">
    <property type="protein sequence ID" value="SOD15395.1"/>
    <property type="molecule type" value="Genomic_DNA"/>
</dbReference>
<evidence type="ECO:0000313" key="2">
    <source>
        <dbReference type="Proteomes" id="UP000219281"/>
    </source>
</evidence>
<accession>A0A286A0I1</accession>
<dbReference type="RefSeq" id="WP_097132105.1">
    <property type="nucleotide sequence ID" value="NZ_OCMT01000002.1"/>
</dbReference>
<proteinExistence type="predicted"/>
<dbReference type="SUPFAM" id="SSF109854">
    <property type="entry name" value="DinB/YfiT-like putative metalloenzymes"/>
    <property type="match status" value="1"/>
</dbReference>
<keyword evidence="2" id="KW-1185">Reference proteome</keyword>